<keyword evidence="1" id="KW-0812">Transmembrane</keyword>
<dbReference type="GO" id="GO:0005524">
    <property type="term" value="F:ATP binding"/>
    <property type="evidence" value="ECO:0007669"/>
    <property type="project" value="InterPro"/>
</dbReference>
<keyword evidence="1" id="KW-1133">Transmembrane helix</keyword>
<keyword evidence="4" id="KW-0418">Kinase</keyword>
<sequence>MAKTPLALLAGLALAAAQVTTPTTSQAPCTLDVVDKQWCLTCPEKQCIPAAATVSLAITKAANNNTVPPGALSITGAKFAKLVATDSVGVIKTLNIVRGFSGAAVNEHINLGKGAFAGMKALDALNGNCVKSADKNEYLEITRVESGALPLSLTSLILDGCFTTEIALPEATNLTELTVHYHEMAALPTTGISALYSAQFTNSAKLTKFPNQYLSVPGLTLLNLSYNSIETVSFTSAQEAAKFTALGTACIVTEAFAATKTCNDAAKVVCAPVSASRSGSDGPSSGAVTTLVVVSCLASILVLVAIIVHRRSRRASARSPGMSSAHSPDDFFYDVDEAYVTNQTMSKYKTAGANDATLTKLPPEHVALARCLGGDIWMGEMTTTNARLALRRAPRLAGDHITDSFFQGVKEMARLSHPNLVAYLGVTCLSGTDIYAVAEFQDKGSLASVYQTVPLTWDIQLRMAIDVAEAIHYLHTLLPSPVPCEHLKSSMVLVGANYSCKLNIFHFMASFKASVLCKEMYGANRIAWKAPEVLINEWKNFLAADVYSLGVVLAEIGTTTRPFDKEISEVGMVQTDVWILDNVMAGRGVPPPFDTKSLKWVNLPDAYQKLVMACLDPMPSRRPNSGIVLQRLKDLKTSIHTAEL</sequence>
<dbReference type="PROSITE" id="PS50011">
    <property type="entry name" value="PROTEIN_KINASE_DOM"/>
    <property type="match status" value="1"/>
</dbReference>
<feature type="signal peptide" evidence="2">
    <location>
        <begin position="1"/>
        <end position="17"/>
    </location>
</feature>
<dbReference type="Gene3D" id="1.10.510.10">
    <property type="entry name" value="Transferase(Phosphotransferase) domain 1"/>
    <property type="match status" value="1"/>
</dbReference>
<evidence type="ECO:0000313" key="4">
    <source>
        <dbReference type="EMBL" id="KDO30618.1"/>
    </source>
</evidence>
<evidence type="ECO:0000259" key="3">
    <source>
        <dbReference type="PROSITE" id="PS50011"/>
    </source>
</evidence>
<gene>
    <name evidence="4" type="ORF">SPRG_04518</name>
</gene>
<dbReference type="AlphaFoldDB" id="A0A067CJC9"/>
<dbReference type="Pfam" id="PF07714">
    <property type="entry name" value="PK_Tyr_Ser-Thr"/>
    <property type="match status" value="1"/>
</dbReference>
<keyword evidence="2" id="KW-0732">Signal</keyword>
<feature type="transmembrane region" description="Helical" evidence="1">
    <location>
        <begin position="286"/>
        <end position="308"/>
    </location>
</feature>
<feature type="chain" id="PRO_5001638577" evidence="2">
    <location>
        <begin position="18"/>
        <end position="644"/>
    </location>
</feature>
<dbReference type="SUPFAM" id="SSF52058">
    <property type="entry name" value="L domain-like"/>
    <property type="match status" value="1"/>
</dbReference>
<dbReference type="Gene3D" id="3.80.10.10">
    <property type="entry name" value="Ribonuclease Inhibitor"/>
    <property type="match status" value="1"/>
</dbReference>
<accession>A0A067CJC9</accession>
<dbReference type="EMBL" id="KK583201">
    <property type="protein sequence ID" value="KDO30618.1"/>
    <property type="molecule type" value="Genomic_DNA"/>
</dbReference>
<name>A0A067CJC9_SAPPC</name>
<dbReference type="PANTHER" id="PTHR44329:SF214">
    <property type="entry name" value="PROTEIN KINASE DOMAIN-CONTAINING PROTEIN"/>
    <property type="match status" value="1"/>
</dbReference>
<dbReference type="GO" id="GO:0004674">
    <property type="term" value="F:protein serine/threonine kinase activity"/>
    <property type="evidence" value="ECO:0007669"/>
    <property type="project" value="TreeGrafter"/>
</dbReference>
<dbReference type="Proteomes" id="UP000030745">
    <property type="component" value="Unassembled WGS sequence"/>
</dbReference>
<proteinExistence type="predicted"/>
<dbReference type="KEGG" id="spar:SPRG_04518"/>
<organism evidence="4 5">
    <name type="scientific">Saprolegnia parasitica (strain CBS 223.65)</name>
    <dbReference type="NCBI Taxonomy" id="695850"/>
    <lineage>
        <taxon>Eukaryota</taxon>
        <taxon>Sar</taxon>
        <taxon>Stramenopiles</taxon>
        <taxon>Oomycota</taxon>
        <taxon>Saprolegniomycetes</taxon>
        <taxon>Saprolegniales</taxon>
        <taxon>Saprolegniaceae</taxon>
        <taxon>Saprolegnia</taxon>
    </lineage>
</organism>
<evidence type="ECO:0000256" key="2">
    <source>
        <dbReference type="SAM" id="SignalP"/>
    </source>
</evidence>
<dbReference type="InterPro" id="IPR032675">
    <property type="entry name" value="LRR_dom_sf"/>
</dbReference>
<dbReference type="STRING" id="695850.A0A067CJC9"/>
<reference evidence="4 5" key="1">
    <citation type="journal article" date="2013" name="PLoS Genet.">
        <title>Distinctive expansion of potential virulence genes in the genome of the oomycete fish pathogen Saprolegnia parasitica.</title>
        <authorList>
            <person name="Jiang R.H."/>
            <person name="de Bruijn I."/>
            <person name="Haas B.J."/>
            <person name="Belmonte R."/>
            <person name="Lobach L."/>
            <person name="Christie J."/>
            <person name="van den Ackerveken G."/>
            <person name="Bottin A."/>
            <person name="Bulone V."/>
            <person name="Diaz-Moreno S.M."/>
            <person name="Dumas B."/>
            <person name="Fan L."/>
            <person name="Gaulin E."/>
            <person name="Govers F."/>
            <person name="Grenville-Briggs L.J."/>
            <person name="Horner N.R."/>
            <person name="Levin J.Z."/>
            <person name="Mammella M."/>
            <person name="Meijer H.J."/>
            <person name="Morris P."/>
            <person name="Nusbaum C."/>
            <person name="Oome S."/>
            <person name="Phillips A.J."/>
            <person name="van Rooyen D."/>
            <person name="Rzeszutek E."/>
            <person name="Saraiva M."/>
            <person name="Secombes C.J."/>
            <person name="Seidl M.F."/>
            <person name="Snel B."/>
            <person name="Stassen J.H."/>
            <person name="Sykes S."/>
            <person name="Tripathy S."/>
            <person name="van den Berg H."/>
            <person name="Vega-Arreguin J.C."/>
            <person name="Wawra S."/>
            <person name="Young S.K."/>
            <person name="Zeng Q."/>
            <person name="Dieguez-Uribeondo J."/>
            <person name="Russ C."/>
            <person name="Tyler B.M."/>
            <person name="van West P."/>
        </authorList>
    </citation>
    <scope>NUCLEOTIDE SEQUENCE [LARGE SCALE GENOMIC DNA]</scope>
    <source>
        <strain evidence="4 5">CBS 223.65</strain>
    </source>
</reference>
<dbReference type="OrthoDB" id="4062651at2759"/>
<dbReference type="VEuPathDB" id="FungiDB:SPRG_04518"/>
<feature type="domain" description="Protein kinase" evidence="3">
    <location>
        <begin position="362"/>
        <end position="643"/>
    </location>
</feature>
<evidence type="ECO:0000313" key="5">
    <source>
        <dbReference type="Proteomes" id="UP000030745"/>
    </source>
</evidence>
<dbReference type="SUPFAM" id="SSF56112">
    <property type="entry name" value="Protein kinase-like (PK-like)"/>
    <property type="match status" value="1"/>
</dbReference>
<dbReference type="GeneID" id="24126958"/>
<keyword evidence="5" id="KW-1185">Reference proteome</keyword>
<dbReference type="InterPro" id="IPR011009">
    <property type="entry name" value="Kinase-like_dom_sf"/>
</dbReference>
<protein>
    <submittedName>
        <fullName evidence="4">TKL protein kinase</fullName>
    </submittedName>
</protein>
<dbReference type="RefSeq" id="XP_012198829.1">
    <property type="nucleotide sequence ID" value="XM_012343439.1"/>
</dbReference>
<dbReference type="PANTHER" id="PTHR44329">
    <property type="entry name" value="SERINE/THREONINE-PROTEIN KINASE TNNI3K-RELATED"/>
    <property type="match status" value="1"/>
</dbReference>
<evidence type="ECO:0000256" key="1">
    <source>
        <dbReference type="SAM" id="Phobius"/>
    </source>
</evidence>
<dbReference type="InterPro" id="IPR000719">
    <property type="entry name" value="Prot_kinase_dom"/>
</dbReference>
<keyword evidence="1" id="KW-0472">Membrane</keyword>
<dbReference type="InterPro" id="IPR051681">
    <property type="entry name" value="Ser/Thr_Kinases-Pseudokinases"/>
</dbReference>
<keyword evidence="4" id="KW-0808">Transferase</keyword>
<dbReference type="InterPro" id="IPR001245">
    <property type="entry name" value="Ser-Thr/Tyr_kinase_cat_dom"/>
</dbReference>